<dbReference type="PANTHER" id="PTHR45992:SF2">
    <property type="entry name" value="EUKARYOTIC ELONGATION FACTOR 2 KINASE"/>
    <property type="match status" value="1"/>
</dbReference>
<dbReference type="CDD" id="cd16967">
    <property type="entry name" value="Alpha_kinase_eEF2K"/>
    <property type="match status" value="1"/>
</dbReference>
<name>A0AAE1ZE42_SCHME</name>
<dbReference type="GO" id="GO:1903013">
    <property type="term" value="P:response to differentiation-inducing factor 1"/>
    <property type="evidence" value="ECO:0007669"/>
    <property type="project" value="TreeGrafter"/>
</dbReference>
<dbReference type="InterPro" id="IPR051852">
    <property type="entry name" value="Alpha-type_PK"/>
</dbReference>
<dbReference type="InterPro" id="IPR011009">
    <property type="entry name" value="Kinase-like_dom_sf"/>
</dbReference>
<dbReference type="PROSITE" id="PS51158">
    <property type="entry name" value="ALPHA_KINASE"/>
    <property type="match status" value="1"/>
</dbReference>
<dbReference type="Gene3D" id="3.20.200.10">
    <property type="entry name" value="MHCK/EF2 kinase"/>
    <property type="match status" value="1"/>
</dbReference>
<dbReference type="SMART" id="SM00811">
    <property type="entry name" value="Alpha_kinase"/>
    <property type="match status" value="1"/>
</dbReference>
<keyword evidence="3" id="KW-0547">Nucleotide-binding</keyword>
<evidence type="ECO:0000256" key="4">
    <source>
        <dbReference type="ARBA" id="ARBA00022777"/>
    </source>
</evidence>
<evidence type="ECO:0000313" key="7">
    <source>
        <dbReference type="EMBL" id="KAK4472626.1"/>
    </source>
</evidence>
<gene>
    <name evidence="7" type="ORF">MN116_003861</name>
</gene>
<evidence type="ECO:0000256" key="1">
    <source>
        <dbReference type="ARBA" id="ARBA00022527"/>
    </source>
</evidence>
<organism evidence="7 8">
    <name type="scientific">Schistosoma mekongi</name>
    <name type="common">Parasitic worm</name>
    <dbReference type="NCBI Taxonomy" id="38744"/>
    <lineage>
        <taxon>Eukaryota</taxon>
        <taxon>Metazoa</taxon>
        <taxon>Spiralia</taxon>
        <taxon>Lophotrochozoa</taxon>
        <taxon>Platyhelminthes</taxon>
        <taxon>Trematoda</taxon>
        <taxon>Digenea</taxon>
        <taxon>Strigeidida</taxon>
        <taxon>Schistosomatoidea</taxon>
        <taxon>Schistosomatidae</taxon>
        <taxon>Schistosoma</taxon>
    </lineage>
</organism>
<dbReference type="AlphaFoldDB" id="A0AAE1ZE42"/>
<reference evidence="7" key="1">
    <citation type="submission" date="2022-04" db="EMBL/GenBank/DDBJ databases">
        <authorList>
            <person name="Xu L."/>
            <person name="Lv Z."/>
        </authorList>
    </citation>
    <scope>NUCLEOTIDE SEQUENCE</scope>
    <source>
        <strain evidence="7">LV_2022a</strain>
    </source>
</reference>
<dbReference type="Pfam" id="PF02816">
    <property type="entry name" value="Alpha_kinase"/>
    <property type="match status" value="1"/>
</dbReference>
<dbReference type="Gene3D" id="3.30.200.20">
    <property type="entry name" value="Phosphorylase Kinase, domain 1"/>
    <property type="match status" value="2"/>
</dbReference>
<feature type="domain" description="Alpha-type protein kinase" evidence="6">
    <location>
        <begin position="68"/>
        <end position="288"/>
    </location>
</feature>
<sequence>MGSPSIDESTDHPDTSKIALQPNASIIEQQKAVSLWKRAFKKVKSIDLDSWSDLPWEECPVRCAIRHRYSAIKKKWFTDEVRIKMESLPFDRGAMRECFRLKKLSQRLSEAGDWHRTSNYVAKRYIAPVDKQVYFDDVRLQMEAKLWGEAFNRYNPPKKVDIFQLSVLELHSDGSCGGEHAGISPPVFFHIERYMEGEYRKYNSNSGFVDECLRNTPQTFSHFTFERSGHRLLVVDIQGVGDLYTDPQIHTSDGVGYSDGNLGTRGMALFFHSHKCNPLCKWLGLTQFDLAPSELNAPIQCCQIDQSPPNPKGEEDNQVELNTCSLFRKLKFRRRTISLNNQTSCKTASQLYGPTVVRSFESTSISVLSEARRRCASVSLYDNCKRTGQSSDCVSSFHSVDDDLAFDSPDPLKLRESSCLNVLQLSSHRLSPDLNASVPGQSYPQPMVPFQPVSRNRAASGDSGYSGRINVIQPCLDSPISRSHEVASQFHQNLGNFDGDFTSLSDFPVPVSPPSAASMRPYLECHPLVDETYPSGSNYSIPNRFAFIPRRQRNISESSDIDAEECRRVTGNLLYQLMHENHKPSCADHPTNLDQEIGHSILGQIHHELARLHEAGRFIPSNKGGWARVGLGGLAIAANEELTNNGVSHVNNVEESYNKTNDPVSSIDWSAVLFHERHAAQLGCLEAMIVMAHYHLDLPTQLLLECPIKSDPSDVRIGIDYLWRSAEGGDRRCMILLARYLDLSVNLSNTGHQPNFVTSPNDMLILPALHSFVSSNNHLLLPSVSPDSWSEAIGWYKRAVDSAIGSSASGDKCTDEGLDAEGRYDAAEDLLPVYRILARMAEMYSVGGFGLKQNLSIAGDLFTQAGETASCALQGRLAARYFELADEAYSLNEQMSNS</sequence>
<dbReference type="SUPFAM" id="SSF56112">
    <property type="entry name" value="Protein kinase-like (PK-like)"/>
    <property type="match status" value="1"/>
</dbReference>
<dbReference type="GO" id="GO:0031037">
    <property type="term" value="P:myosin II filament disassembly"/>
    <property type="evidence" value="ECO:0007669"/>
    <property type="project" value="TreeGrafter"/>
</dbReference>
<dbReference type="PANTHER" id="PTHR45992">
    <property type="entry name" value="EUKARYOTIC ELONGATION FACTOR 2 KINASE-RELATED"/>
    <property type="match status" value="1"/>
</dbReference>
<dbReference type="GO" id="GO:0004686">
    <property type="term" value="F:elongation factor-2 kinase activity"/>
    <property type="evidence" value="ECO:0007669"/>
    <property type="project" value="InterPro"/>
</dbReference>
<keyword evidence="1" id="KW-0723">Serine/threonine-protein kinase</keyword>
<reference evidence="7" key="2">
    <citation type="journal article" date="2023" name="Infect Dis Poverty">
        <title>Chromosome-scale genome of the human blood fluke Schistosoma mekongi and its implications for public health.</title>
        <authorList>
            <person name="Zhou M."/>
            <person name="Xu L."/>
            <person name="Xu D."/>
            <person name="Chen W."/>
            <person name="Khan J."/>
            <person name="Hu Y."/>
            <person name="Huang H."/>
            <person name="Wei H."/>
            <person name="Zhang Y."/>
            <person name="Chusongsang P."/>
            <person name="Tanasarnprasert K."/>
            <person name="Hu X."/>
            <person name="Limpanont Y."/>
            <person name="Lv Z."/>
        </authorList>
    </citation>
    <scope>NUCLEOTIDE SEQUENCE</scope>
    <source>
        <strain evidence="7">LV_2022a</strain>
    </source>
</reference>
<evidence type="ECO:0000256" key="5">
    <source>
        <dbReference type="ARBA" id="ARBA00022840"/>
    </source>
</evidence>
<keyword evidence="8" id="KW-1185">Reference proteome</keyword>
<dbReference type="EMBL" id="JALJAT010000002">
    <property type="protein sequence ID" value="KAK4472626.1"/>
    <property type="molecule type" value="Genomic_DNA"/>
</dbReference>
<dbReference type="InterPro" id="IPR047588">
    <property type="entry name" value="eEF2K_a_kinase_dom"/>
</dbReference>
<accession>A0AAE1ZE42</accession>
<protein>
    <recommendedName>
        <fullName evidence="6">Alpha-type protein kinase domain-containing protein</fullName>
    </recommendedName>
</protein>
<keyword evidence="2" id="KW-0808">Transferase</keyword>
<evidence type="ECO:0000313" key="8">
    <source>
        <dbReference type="Proteomes" id="UP001292079"/>
    </source>
</evidence>
<dbReference type="GO" id="GO:0005524">
    <property type="term" value="F:ATP binding"/>
    <property type="evidence" value="ECO:0007669"/>
    <property type="project" value="UniProtKB-KW"/>
</dbReference>
<dbReference type="InterPro" id="IPR004166">
    <property type="entry name" value="a-kinase_dom"/>
</dbReference>
<evidence type="ECO:0000256" key="3">
    <source>
        <dbReference type="ARBA" id="ARBA00022741"/>
    </source>
</evidence>
<evidence type="ECO:0000256" key="2">
    <source>
        <dbReference type="ARBA" id="ARBA00022679"/>
    </source>
</evidence>
<evidence type="ECO:0000259" key="6">
    <source>
        <dbReference type="PROSITE" id="PS51158"/>
    </source>
</evidence>
<comment type="caution">
    <text evidence="7">The sequence shown here is derived from an EMBL/GenBank/DDBJ whole genome shotgun (WGS) entry which is preliminary data.</text>
</comment>
<keyword evidence="4" id="KW-0418">Kinase</keyword>
<proteinExistence type="predicted"/>
<keyword evidence="5" id="KW-0067">ATP-binding</keyword>
<dbReference type="Proteomes" id="UP001292079">
    <property type="component" value="Unassembled WGS sequence"/>
</dbReference>
<dbReference type="FunFam" id="3.20.200.10:FF:000002">
    <property type="entry name" value="Eukaryotic elongation factor 2 kinase"/>
    <property type="match status" value="1"/>
</dbReference>